<accession>A0AAV1LN79</accession>
<keyword evidence="4" id="KW-1185">Reference proteome</keyword>
<feature type="region of interest" description="Disordered" evidence="1">
    <location>
        <begin position="124"/>
        <end position="152"/>
    </location>
</feature>
<name>A0AAV1LN79_9NEOP</name>
<keyword evidence="2" id="KW-0732">Signal</keyword>
<sequence>MVIFRYQYVFLLLPLLINGESDSESNTAIENTTHSCPFTRIIEDIFRIQKKYSERTLKDGESEKFMLSTIKNYTAYNNTHISIQDELINDIIASINRIKNNISLQIDSNETRLNEAIILKVPENNSKDNNNATKTEHEIKHNRNSTHIKSGIEDKLDYESLKSSQREAEEQKLDIKEISNAKNTTNKTDYAEILTIEPNNTSHISQHNIIEVLKHLMPMFNGSTNKELHSVTIVERNHSKNHSISETKNVSTIVVKYCDKGNLTAANLTIDMDKINVTNTENAGEDYVDANKELPITDQENIEDDYYSDKDSSDYSEEQADLNVNSTTNKKKDVLEAAEYGMQKMHELYSVLEPKLYSMGIWLDDTNPARYVAAFNAPSEDIARYSRYGYATLQAATKLKELNR</sequence>
<proteinExistence type="predicted"/>
<dbReference type="Proteomes" id="UP001314205">
    <property type="component" value="Unassembled WGS sequence"/>
</dbReference>
<feature type="compositionally biased region" description="Polar residues" evidence="1">
    <location>
        <begin position="124"/>
        <end position="133"/>
    </location>
</feature>
<comment type="caution">
    <text evidence="3">The sequence shown here is derived from an EMBL/GenBank/DDBJ whole genome shotgun (WGS) entry which is preliminary data.</text>
</comment>
<feature type="chain" id="PRO_5043662390" evidence="2">
    <location>
        <begin position="24"/>
        <end position="404"/>
    </location>
</feature>
<protein>
    <submittedName>
        <fullName evidence="3">Uncharacterized protein</fullName>
    </submittedName>
</protein>
<evidence type="ECO:0000256" key="2">
    <source>
        <dbReference type="SAM" id="SignalP"/>
    </source>
</evidence>
<evidence type="ECO:0000313" key="4">
    <source>
        <dbReference type="Proteomes" id="UP001314205"/>
    </source>
</evidence>
<evidence type="ECO:0000256" key="1">
    <source>
        <dbReference type="SAM" id="MobiDB-lite"/>
    </source>
</evidence>
<dbReference type="AlphaFoldDB" id="A0AAV1LN79"/>
<evidence type="ECO:0000313" key="3">
    <source>
        <dbReference type="EMBL" id="CAK1595767.1"/>
    </source>
</evidence>
<feature type="signal peptide" evidence="2">
    <location>
        <begin position="1"/>
        <end position="23"/>
    </location>
</feature>
<gene>
    <name evidence="3" type="ORF">PARMNEM_LOCUS15199</name>
</gene>
<reference evidence="3 4" key="1">
    <citation type="submission" date="2023-11" db="EMBL/GenBank/DDBJ databases">
        <authorList>
            <person name="Hedman E."/>
            <person name="Englund M."/>
            <person name="Stromberg M."/>
            <person name="Nyberg Akerstrom W."/>
            <person name="Nylinder S."/>
            <person name="Jareborg N."/>
            <person name="Kallberg Y."/>
            <person name="Kronander E."/>
        </authorList>
    </citation>
    <scope>NUCLEOTIDE SEQUENCE [LARGE SCALE GENOMIC DNA]</scope>
</reference>
<dbReference type="EMBL" id="CAVLGL010000093">
    <property type="protein sequence ID" value="CAK1595767.1"/>
    <property type="molecule type" value="Genomic_DNA"/>
</dbReference>
<organism evidence="3 4">
    <name type="scientific">Parnassius mnemosyne</name>
    <name type="common">clouded apollo</name>
    <dbReference type="NCBI Taxonomy" id="213953"/>
    <lineage>
        <taxon>Eukaryota</taxon>
        <taxon>Metazoa</taxon>
        <taxon>Ecdysozoa</taxon>
        <taxon>Arthropoda</taxon>
        <taxon>Hexapoda</taxon>
        <taxon>Insecta</taxon>
        <taxon>Pterygota</taxon>
        <taxon>Neoptera</taxon>
        <taxon>Endopterygota</taxon>
        <taxon>Lepidoptera</taxon>
        <taxon>Glossata</taxon>
        <taxon>Ditrysia</taxon>
        <taxon>Papilionoidea</taxon>
        <taxon>Papilionidae</taxon>
        <taxon>Parnassiinae</taxon>
        <taxon>Parnassini</taxon>
        <taxon>Parnassius</taxon>
        <taxon>Driopa</taxon>
    </lineage>
</organism>